<accession>A0A9D1EWR2</accession>
<comment type="similarity">
    <text evidence="1 4">Belongs to the glycosyl hydrolase 28 family.</text>
</comment>
<gene>
    <name evidence="6" type="ORF">IAB44_17095</name>
</gene>
<dbReference type="InterPro" id="IPR012334">
    <property type="entry name" value="Pectin_lyas_fold"/>
</dbReference>
<feature type="domain" description="Rhamnogalacturonase A/B/Epimerase-like pectate lyase" evidence="5">
    <location>
        <begin position="238"/>
        <end position="286"/>
    </location>
</feature>
<evidence type="ECO:0000313" key="6">
    <source>
        <dbReference type="EMBL" id="HIS33239.1"/>
    </source>
</evidence>
<dbReference type="Pfam" id="PF12708">
    <property type="entry name" value="Pect-lyase_RHGA_epim"/>
    <property type="match status" value="1"/>
</dbReference>
<dbReference type="Proteomes" id="UP000823935">
    <property type="component" value="Unassembled WGS sequence"/>
</dbReference>
<evidence type="ECO:0000313" key="7">
    <source>
        <dbReference type="Proteomes" id="UP000823935"/>
    </source>
</evidence>
<sequence>MANTAAHLPAGDAAFITDEAAVSLDDFSSPDGLLAGLALLKACHLEALPCRPFARTGHNLFLAARPALSTAQARYAKIPAPGADACPNPGHGQNTDEATLRGRAAAIWAELFKLWGDELLLPPISRCPESGRAPAVPASGCTEKGCIPAASTPGGSENTLTLLHKTPRSLVFELPGDALYDTEEYEIRVNGTFLRKDSRMVAVLHGLLPDTVQEIRLSRKGKPDLTLTAKTEPETVTLNVRRFGARGDGAADDTGAIQAAILSCPPGGRVYIPRGVYRIRNLFLKSNLVLEIGRGAVLQGFQSRDAFPVLPGRTPCFDGSEGFCASGEYLLGVWEGNPLDSMASLLAGIDLENLVICGEGVIDGGGCFGTWWRNPQNTCRPFRPRMLYLVRCRNVTVQGIRIQNSPSWNLHPFFCDKIRFYGIELASPGNSQNTDGIDPESCQDVEIAGVHFSVGDDCIAIKSGKIYLGRAYKRPSKNIRVRHCLMEKGHGAVTIGSEIAGGVYDVSVSKCLFLDTDRGLRIKTRRGRGALCVVDGISIDRISMDRVKAPFVVNCFYFCDPDGMSDYVASKEPLPADERTPEICRLSFTNIRCRNAHWSGVYLYGLPERKIREAHLENIDIFFAPDAEWGTPAMMRDCPKVCRLGILAENIEKLRMKNVRIDGKEISTDSYTP</sequence>
<dbReference type="GO" id="GO:0004650">
    <property type="term" value="F:polygalacturonase activity"/>
    <property type="evidence" value="ECO:0007669"/>
    <property type="project" value="InterPro"/>
</dbReference>
<evidence type="ECO:0000256" key="3">
    <source>
        <dbReference type="ARBA" id="ARBA00023295"/>
    </source>
</evidence>
<name>A0A9D1EWR2_9FIRM</name>
<dbReference type="EMBL" id="DVIQ01000114">
    <property type="protein sequence ID" value="HIS33239.1"/>
    <property type="molecule type" value="Genomic_DNA"/>
</dbReference>
<comment type="caution">
    <text evidence="6">The sequence shown here is derived from an EMBL/GenBank/DDBJ whole genome shotgun (WGS) entry which is preliminary data.</text>
</comment>
<dbReference type="SMART" id="SM00710">
    <property type="entry name" value="PbH1"/>
    <property type="match status" value="5"/>
</dbReference>
<proteinExistence type="inferred from homology"/>
<protein>
    <submittedName>
        <fullName evidence="6">Glycoside hydrolase family 28 protein</fullName>
    </submittedName>
</protein>
<dbReference type="AlphaFoldDB" id="A0A9D1EWR2"/>
<dbReference type="InterPro" id="IPR011050">
    <property type="entry name" value="Pectin_lyase_fold/virulence"/>
</dbReference>
<dbReference type="InterPro" id="IPR051801">
    <property type="entry name" value="GH28_Enzymes"/>
</dbReference>
<dbReference type="InterPro" id="IPR000743">
    <property type="entry name" value="Glyco_hydro_28"/>
</dbReference>
<evidence type="ECO:0000256" key="4">
    <source>
        <dbReference type="RuleBase" id="RU361169"/>
    </source>
</evidence>
<evidence type="ECO:0000256" key="2">
    <source>
        <dbReference type="ARBA" id="ARBA00022801"/>
    </source>
</evidence>
<dbReference type="PANTHER" id="PTHR31339">
    <property type="entry name" value="PECTIN LYASE-RELATED"/>
    <property type="match status" value="1"/>
</dbReference>
<evidence type="ECO:0000256" key="1">
    <source>
        <dbReference type="ARBA" id="ARBA00008834"/>
    </source>
</evidence>
<dbReference type="InterPro" id="IPR024535">
    <property type="entry name" value="RHGA/B-epi-like_pectate_lyase"/>
</dbReference>
<reference evidence="6" key="1">
    <citation type="submission" date="2020-10" db="EMBL/GenBank/DDBJ databases">
        <authorList>
            <person name="Gilroy R."/>
        </authorList>
    </citation>
    <scope>NUCLEOTIDE SEQUENCE</scope>
    <source>
        <strain evidence="6">CHK190-19873</strain>
    </source>
</reference>
<keyword evidence="2 4" id="KW-0378">Hydrolase</keyword>
<keyword evidence="3 4" id="KW-0326">Glycosidase</keyword>
<organism evidence="6 7">
    <name type="scientific">Candidatus Limivivens intestinipullorum</name>
    <dbReference type="NCBI Taxonomy" id="2840858"/>
    <lineage>
        <taxon>Bacteria</taxon>
        <taxon>Bacillati</taxon>
        <taxon>Bacillota</taxon>
        <taxon>Clostridia</taxon>
        <taxon>Lachnospirales</taxon>
        <taxon>Lachnospiraceae</taxon>
        <taxon>Lachnospiraceae incertae sedis</taxon>
        <taxon>Candidatus Limivivens</taxon>
    </lineage>
</organism>
<dbReference type="PROSITE" id="PS00502">
    <property type="entry name" value="POLYGALACTURONASE"/>
    <property type="match status" value="1"/>
</dbReference>
<evidence type="ECO:0000259" key="5">
    <source>
        <dbReference type="Pfam" id="PF12708"/>
    </source>
</evidence>
<reference evidence="6" key="2">
    <citation type="journal article" date="2021" name="PeerJ">
        <title>Extensive microbial diversity within the chicken gut microbiome revealed by metagenomics and culture.</title>
        <authorList>
            <person name="Gilroy R."/>
            <person name="Ravi A."/>
            <person name="Getino M."/>
            <person name="Pursley I."/>
            <person name="Horton D.L."/>
            <person name="Alikhan N.F."/>
            <person name="Baker D."/>
            <person name="Gharbi K."/>
            <person name="Hall N."/>
            <person name="Watson M."/>
            <person name="Adriaenssens E.M."/>
            <person name="Foster-Nyarko E."/>
            <person name="Jarju S."/>
            <person name="Secka A."/>
            <person name="Antonio M."/>
            <person name="Oren A."/>
            <person name="Chaudhuri R.R."/>
            <person name="La Ragione R."/>
            <person name="Hildebrand F."/>
            <person name="Pallen M.J."/>
        </authorList>
    </citation>
    <scope>NUCLEOTIDE SEQUENCE</scope>
    <source>
        <strain evidence="6">CHK190-19873</strain>
    </source>
</reference>
<dbReference type="SUPFAM" id="SSF51126">
    <property type="entry name" value="Pectin lyase-like"/>
    <property type="match status" value="1"/>
</dbReference>
<dbReference type="GO" id="GO:0005975">
    <property type="term" value="P:carbohydrate metabolic process"/>
    <property type="evidence" value="ECO:0007669"/>
    <property type="project" value="InterPro"/>
</dbReference>
<dbReference type="Gene3D" id="2.160.20.10">
    <property type="entry name" value="Single-stranded right-handed beta-helix, Pectin lyase-like"/>
    <property type="match status" value="1"/>
</dbReference>
<dbReference type="PANTHER" id="PTHR31339:SF9">
    <property type="entry name" value="PLASMIN AND FIBRONECTIN-BINDING PROTEIN A"/>
    <property type="match status" value="1"/>
</dbReference>
<dbReference type="InterPro" id="IPR006626">
    <property type="entry name" value="PbH1"/>
</dbReference>
<dbReference type="Pfam" id="PF00295">
    <property type="entry name" value="Glyco_hydro_28"/>
    <property type="match status" value="1"/>
</dbReference>